<evidence type="ECO:0000313" key="2">
    <source>
        <dbReference type="EMBL" id="MFB9209236.1"/>
    </source>
</evidence>
<comment type="caution">
    <text evidence="2">The sequence shown here is derived from an EMBL/GenBank/DDBJ whole genome shotgun (WGS) entry which is preliminary data.</text>
</comment>
<name>A0ABV5IXF1_9ACTN</name>
<feature type="transmembrane region" description="Helical" evidence="1">
    <location>
        <begin position="40"/>
        <end position="58"/>
    </location>
</feature>
<keyword evidence="1" id="KW-1133">Transmembrane helix</keyword>
<keyword evidence="1" id="KW-0472">Membrane</keyword>
<accession>A0ABV5IXF1</accession>
<reference evidence="2 3" key="1">
    <citation type="submission" date="2024-09" db="EMBL/GenBank/DDBJ databases">
        <authorList>
            <person name="Sun Q."/>
            <person name="Mori K."/>
        </authorList>
    </citation>
    <scope>NUCLEOTIDE SEQUENCE [LARGE SCALE GENOMIC DNA]</scope>
    <source>
        <strain evidence="2 3">CCM 3426</strain>
    </source>
</reference>
<gene>
    <name evidence="2" type="ORF">ACFFV7_49205</name>
</gene>
<dbReference type="RefSeq" id="WP_189653007.1">
    <property type="nucleotide sequence ID" value="NZ_BMRC01000034.1"/>
</dbReference>
<dbReference type="EMBL" id="JBHMEI010000098">
    <property type="protein sequence ID" value="MFB9209236.1"/>
    <property type="molecule type" value="Genomic_DNA"/>
</dbReference>
<dbReference type="Proteomes" id="UP001589647">
    <property type="component" value="Unassembled WGS sequence"/>
</dbReference>
<keyword evidence="3" id="KW-1185">Reference proteome</keyword>
<evidence type="ECO:0000256" key="1">
    <source>
        <dbReference type="SAM" id="Phobius"/>
    </source>
</evidence>
<organism evidence="2 3">
    <name type="scientific">Nonomuraea spiralis</name>
    <dbReference type="NCBI Taxonomy" id="46182"/>
    <lineage>
        <taxon>Bacteria</taxon>
        <taxon>Bacillati</taxon>
        <taxon>Actinomycetota</taxon>
        <taxon>Actinomycetes</taxon>
        <taxon>Streptosporangiales</taxon>
        <taxon>Streptosporangiaceae</taxon>
        <taxon>Nonomuraea</taxon>
    </lineage>
</organism>
<protein>
    <submittedName>
        <fullName evidence="2">Uncharacterized protein</fullName>
    </submittedName>
</protein>
<proteinExistence type="predicted"/>
<sequence length="187" mass="19745">MSPRSRGRAAAGLLALAAVVVAVALAGSFGHYAVFDHPVLLGAVAVSLVVVSGALAFGGGLRGPAVALVMIWATVGLAGAVNGTRTHTVIPGPAGSGLEVRVLYDDWIVPDWTLVVRRNDGLLTREWPLTESFSTEHDDGLPVVTWIDPSHVRLDDRPGDDRGAWGGRTVVLDPRSGRVRTVQRAFR</sequence>
<keyword evidence="1" id="KW-0812">Transmembrane</keyword>
<evidence type="ECO:0000313" key="3">
    <source>
        <dbReference type="Proteomes" id="UP001589647"/>
    </source>
</evidence>